<dbReference type="EMBL" id="CP052757">
    <property type="protein sequence ID" value="QJW35848.1"/>
    <property type="molecule type" value="Genomic_DNA"/>
</dbReference>
<proteinExistence type="predicted"/>
<dbReference type="AlphaFoldDB" id="A0A6M5UFE7"/>
<dbReference type="NCBIfam" id="TIGR02713">
    <property type="entry name" value="allophanate_hyd"/>
    <property type="match status" value="1"/>
</dbReference>
<feature type="region of interest" description="Disordered" evidence="1">
    <location>
        <begin position="1"/>
        <end position="20"/>
    </location>
</feature>
<dbReference type="InterPro" id="IPR000120">
    <property type="entry name" value="Amidase"/>
</dbReference>
<dbReference type="SUPFAM" id="SSF75304">
    <property type="entry name" value="Amidase signature (AS) enzymes"/>
    <property type="match status" value="1"/>
</dbReference>
<dbReference type="Pfam" id="PF21986">
    <property type="entry name" value="AH_C"/>
    <property type="match status" value="1"/>
</dbReference>
<dbReference type="Proteomes" id="UP000451354">
    <property type="component" value="Chromosome"/>
</dbReference>
<sequence length="600" mass="61195">MTTTLGPTSTRAAAAPATDPTTAARYRVRRAFARIAEVDRPEVWITLRAEEDVLADLVDVHRRADAGQRLPLAGVLVAVKDNIDVAGLPTTAAAPSFASTPDVSAPCVQRLVDAGAVVLGKTNLDQFATGLVGVRSPYGAVRHATLPDRVSGGSSSGSAVAVALDVVDLALGTDTAGSGRVPAALHGLVGIKTTVGLVPTDGVVPACRSFDVVTTFSRDVALGRLATSVMTRPGSPAARSAPADARLGLRWRPVVAVPVAANLEALDPAWREAFATVPDRLAALGAEVVERDVAPLLDAARLLYDGALVAERYAAVGAAVDAGGPDLDPTVAAIIGAGRDVPAHRYVTDRAGLDRTRTVLRDLLDGVDLLVTPTTTEHPTIAAVQADPVAINARMGTFTNFVNLLDLAAVALPAGVEAAGTPLGVTVLARAFEDDLALDLAARWLGEPTGAGEVPLVSTAATALLAVFGAHLRGQPLHHELEALGARFLHPVRTSARYRLVALGTTPPKPGLVRVGTEGGASIAGELYEISVGGLGAFLRDLPAPMTLGAVTLDDGSSVVGFGCTHEAVAGARDVTAAGSWPAYLAERSGAGTTGGASTP</sequence>
<dbReference type="OrthoDB" id="182039at2"/>
<feature type="domain" description="Amidase" evidence="2">
    <location>
        <begin position="29"/>
        <end position="436"/>
    </location>
</feature>
<dbReference type="Gene3D" id="1.20.58.1700">
    <property type="match status" value="1"/>
</dbReference>
<dbReference type="InterPro" id="IPR014085">
    <property type="entry name" value="Allophanate_hydrolase"/>
</dbReference>
<evidence type="ECO:0000313" key="4">
    <source>
        <dbReference type="EMBL" id="QJW35848.1"/>
    </source>
</evidence>
<gene>
    <name evidence="4" type="primary">atzF</name>
    <name evidence="4" type="ORF">FIC82_006205</name>
</gene>
<dbReference type="RefSeq" id="WP_154797938.1">
    <property type="nucleotide sequence ID" value="NZ_CP052757.1"/>
</dbReference>
<protein>
    <submittedName>
        <fullName evidence="4">Allophanate hydrolase</fullName>
        <ecNumber evidence="4">3.5.1.54</ecNumber>
    </submittedName>
</protein>
<dbReference type="NCBIfam" id="NF006043">
    <property type="entry name" value="PRK08186.1"/>
    <property type="match status" value="1"/>
</dbReference>
<reference evidence="4 5" key="1">
    <citation type="journal article" date="2022" name="Int. J. Syst. Evol. Microbiol.">
        <title>Cellulosimicrobium protaetiae sp. nov., isolated from the gut of the larva of Protaetia brevitarsis seulensis.</title>
        <authorList>
            <person name="Le Han H."/>
            <person name="Nguyen T.T.H."/>
            <person name="Li Z."/>
            <person name="Shin N.R."/>
            <person name="Kim S.G."/>
        </authorList>
    </citation>
    <scope>NUCLEOTIDE SEQUENCE [LARGE SCALE GENOMIC DNA]</scope>
    <source>
        <strain evidence="4 5">BI34</strain>
    </source>
</reference>
<organism evidence="4 5">
    <name type="scientific">Cellulosimicrobium protaetiae</name>
    <dbReference type="NCBI Taxonomy" id="2587808"/>
    <lineage>
        <taxon>Bacteria</taxon>
        <taxon>Bacillati</taxon>
        <taxon>Actinomycetota</taxon>
        <taxon>Actinomycetes</taxon>
        <taxon>Micrococcales</taxon>
        <taxon>Promicromonosporaceae</taxon>
        <taxon>Cellulosimicrobium</taxon>
    </lineage>
</organism>
<name>A0A6M5UFE7_9MICO</name>
<dbReference type="PANTHER" id="PTHR11895">
    <property type="entry name" value="TRANSAMIDASE"/>
    <property type="match status" value="1"/>
</dbReference>
<dbReference type="GO" id="GO:0004039">
    <property type="term" value="F:allophanate hydrolase activity"/>
    <property type="evidence" value="ECO:0007669"/>
    <property type="project" value="UniProtKB-EC"/>
</dbReference>
<evidence type="ECO:0000259" key="3">
    <source>
        <dbReference type="Pfam" id="PF21986"/>
    </source>
</evidence>
<evidence type="ECO:0000259" key="2">
    <source>
        <dbReference type="Pfam" id="PF01425"/>
    </source>
</evidence>
<dbReference type="Pfam" id="PF01425">
    <property type="entry name" value="Amidase"/>
    <property type="match status" value="1"/>
</dbReference>
<feature type="domain" description="Allophanate hydrolase C-terminal" evidence="3">
    <location>
        <begin position="465"/>
        <end position="586"/>
    </location>
</feature>
<evidence type="ECO:0000256" key="1">
    <source>
        <dbReference type="SAM" id="MobiDB-lite"/>
    </source>
</evidence>
<dbReference type="InterPro" id="IPR023631">
    <property type="entry name" value="Amidase_dom"/>
</dbReference>
<dbReference type="InterPro" id="IPR053844">
    <property type="entry name" value="AH_C"/>
</dbReference>
<dbReference type="Gene3D" id="3.90.1300.10">
    <property type="entry name" value="Amidase signature (AS) domain"/>
    <property type="match status" value="1"/>
</dbReference>
<keyword evidence="4" id="KW-0378">Hydrolase</keyword>
<dbReference type="Gene3D" id="3.10.490.10">
    <property type="entry name" value="Gamma-glutamyl cyclotransferase-like"/>
    <property type="match status" value="1"/>
</dbReference>
<dbReference type="PANTHER" id="PTHR11895:SF169">
    <property type="entry name" value="GLUTAMYL-TRNA(GLN) AMIDOTRANSFERASE"/>
    <property type="match status" value="1"/>
</dbReference>
<evidence type="ECO:0000313" key="5">
    <source>
        <dbReference type="Proteomes" id="UP000451354"/>
    </source>
</evidence>
<dbReference type="EC" id="3.5.1.54" evidence="4"/>
<dbReference type="InterPro" id="IPR036928">
    <property type="entry name" value="AS_sf"/>
</dbReference>
<keyword evidence="5" id="KW-1185">Reference proteome</keyword>
<accession>A0A6M5UFE7</accession>
<feature type="compositionally biased region" description="Low complexity" evidence="1">
    <location>
        <begin position="7"/>
        <end position="20"/>
    </location>
</feature>
<dbReference type="KEGG" id="cprt:FIC82_006205"/>